<comment type="caution">
    <text evidence="2">The sequence shown here is derived from an EMBL/GenBank/DDBJ whole genome shotgun (WGS) entry which is preliminary data.</text>
</comment>
<gene>
    <name evidence="2" type="ORF">POF43_026150</name>
</gene>
<dbReference type="Gene3D" id="3.40.50.1820">
    <property type="entry name" value="alpha/beta hydrolase"/>
    <property type="match status" value="1"/>
</dbReference>
<dbReference type="InterPro" id="IPR000073">
    <property type="entry name" value="AB_hydrolase_1"/>
</dbReference>
<accession>A0ABT6W602</accession>
<dbReference type="InterPro" id="IPR050228">
    <property type="entry name" value="Carboxylesterase_BioH"/>
</dbReference>
<dbReference type="RefSeq" id="WP_271324065.1">
    <property type="nucleotide sequence ID" value="NZ_JAAGKO020000046.1"/>
</dbReference>
<dbReference type="EMBL" id="JAAGKO020000046">
    <property type="protein sequence ID" value="MDI5966170.1"/>
    <property type="molecule type" value="Genomic_DNA"/>
</dbReference>
<feature type="domain" description="AB hydrolase-1" evidence="1">
    <location>
        <begin position="16"/>
        <end position="224"/>
    </location>
</feature>
<name>A0ABT6W602_9ACTN</name>
<dbReference type="Pfam" id="PF12697">
    <property type="entry name" value="Abhydrolase_6"/>
    <property type="match status" value="1"/>
</dbReference>
<dbReference type="GO" id="GO:0016787">
    <property type="term" value="F:hydrolase activity"/>
    <property type="evidence" value="ECO:0007669"/>
    <property type="project" value="UniProtKB-KW"/>
</dbReference>
<sequence length="232" mass="25526">MRLSTHEWGSGERIALLVHGMMSDHRLWHRVGPELADRGYRVIAADLRGHGGSGRADVYTPSLFADDLAETLPAGAELAIGHSLGGLALSLAVDRLRPARAIYSDPAWCVTDQARQMGPAMFRTYARMSRRQIQFFNSRWPEDDLDIELATLQVWDPAVADFLAGGALATFLPERPLVPSLVQLPEVSYLTGPAEAALLTGRGFEIRRVEGTGHCIHRDDHDGFMASLEGWI</sequence>
<proteinExistence type="predicted"/>
<dbReference type="SUPFAM" id="SSF53474">
    <property type="entry name" value="alpha/beta-Hydrolases"/>
    <property type="match status" value="1"/>
</dbReference>
<dbReference type="PANTHER" id="PTHR43194">
    <property type="entry name" value="HYDROLASE ALPHA/BETA FOLD FAMILY"/>
    <property type="match status" value="1"/>
</dbReference>
<dbReference type="Proteomes" id="UP001156398">
    <property type="component" value="Unassembled WGS sequence"/>
</dbReference>
<dbReference type="PANTHER" id="PTHR43194:SF2">
    <property type="entry name" value="PEROXISOMAL MEMBRANE PROTEIN LPX1"/>
    <property type="match status" value="1"/>
</dbReference>
<reference evidence="2 3" key="1">
    <citation type="submission" date="2023-05" db="EMBL/GenBank/DDBJ databases">
        <title>Streptantibioticus silvisoli sp. nov., acidotolerant actinomycetes 1 from pine litter.</title>
        <authorList>
            <person name="Swiecimska M."/>
            <person name="Golinska P."/>
            <person name="Sangal V."/>
            <person name="Wachnowicz B."/>
            <person name="Goodfellow M."/>
        </authorList>
    </citation>
    <scope>NUCLEOTIDE SEQUENCE [LARGE SCALE GENOMIC DNA]</scope>
    <source>
        <strain evidence="2 3">SL54</strain>
    </source>
</reference>
<evidence type="ECO:0000259" key="1">
    <source>
        <dbReference type="Pfam" id="PF12697"/>
    </source>
</evidence>
<keyword evidence="3" id="KW-1185">Reference proteome</keyword>
<evidence type="ECO:0000313" key="3">
    <source>
        <dbReference type="Proteomes" id="UP001156398"/>
    </source>
</evidence>
<dbReference type="InterPro" id="IPR029058">
    <property type="entry name" value="AB_hydrolase_fold"/>
</dbReference>
<protein>
    <submittedName>
        <fullName evidence="2">Alpha/beta hydrolase</fullName>
    </submittedName>
</protein>
<organism evidence="2 3">
    <name type="scientific">Streptantibioticus silvisoli</name>
    <dbReference type="NCBI Taxonomy" id="2705255"/>
    <lineage>
        <taxon>Bacteria</taxon>
        <taxon>Bacillati</taxon>
        <taxon>Actinomycetota</taxon>
        <taxon>Actinomycetes</taxon>
        <taxon>Kitasatosporales</taxon>
        <taxon>Streptomycetaceae</taxon>
        <taxon>Streptantibioticus</taxon>
    </lineage>
</organism>
<evidence type="ECO:0000313" key="2">
    <source>
        <dbReference type="EMBL" id="MDI5966170.1"/>
    </source>
</evidence>
<keyword evidence="2" id="KW-0378">Hydrolase</keyword>